<dbReference type="PATRIC" id="fig|927704.6.peg.3434"/>
<evidence type="ECO:0000313" key="2">
    <source>
        <dbReference type="Proteomes" id="UP000007887"/>
    </source>
</evidence>
<name>I0GV84_SELRL</name>
<organism evidence="1 2">
    <name type="scientific">Selenomonas ruminantium subsp. lactilytica (strain NBRC 103574 / TAM6421)</name>
    <dbReference type="NCBI Taxonomy" id="927704"/>
    <lineage>
        <taxon>Bacteria</taxon>
        <taxon>Bacillati</taxon>
        <taxon>Bacillota</taxon>
        <taxon>Negativicutes</taxon>
        <taxon>Selenomonadales</taxon>
        <taxon>Selenomonadaceae</taxon>
        <taxon>Selenomonas</taxon>
    </lineage>
</organism>
<dbReference type="EMBL" id="AP012294">
    <property type="protein sequence ID" value="BAL84671.1"/>
    <property type="molecule type" value="Genomic_DNA"/>
</dbReference>
<evidence type="ECO:0008006" key="3">
    <source>
        <dbReference type="Google" id="ProtNLM"/>
    </source>
</evidence>
<geneLocation type="plasmid" evidence="1 2">
    <name>pSRC4</name>
</geneLocation>
<proteinExistence type="predicted"/>
<dbReference type="AlphaFoldDB" id="I0GV84"/>
<protein>
    <recommendedName>
        <fullName evidence="3">Helix-turn-helix domain-containing protein</fullName>
    </recommendedName>
</protein>
<dbReference type="Proteomes" id="UP000007887">
    <property type="component" value="Plasmid pSRC4"/>
</dbReference>
<evidence type="ECO:0000313" key="1">
    <source>
        <dbReference type="EMBL" id="BAL84671.1"/>
    </source>
</evidence>
<dbReference type="RefSeq" id="WP_014425971.1">
    <property type="nucleotide sequence ID" value="NC_017069.1"/>
</dbReference>
<dbReference type="HOGENOM" id="CLU_2248256_0_0_9"/>
<keyword evidence="1" id="KW-0614">Plasmid</keyword>
<gene>
    <name evidence="1" type="ordered locus">SELR_pSRC400200</name>
</gene>
<sequence length="104" mass="11365">MGANIVTGWQLVSYAIKSGKVSHSAAVLLFVLIDKWNALHRPFSLNMTNAALMQMAHFGSHVSLDKAKHELEATGFIVIKASKKRFGTEYKICFGAWPGMADGV</sequence>
<dbReference type="KEGG" id="sri:SELR_pSRC400200"/>
<accession>I0GV84</accession>
<reference evidence="1 2" key="1">
    <citation type="submission" date="2011-10" db="EMBL/GenBank/DDBJ databases">
        <title>Whole genome sequence of Selenomonas ruminantium subsp. lactilytica TAM6421.</title>
        <authorList>
            <person name="Oguchi A."/>
            <person name="Ankai A."/>
            <person name="Kaneko J."/>
            <person name="Yamada-Narita S."/>
            <person name="Fukui S."/>
            <person name="Takahashi M."/>
            <person name="Onodera T."/>
            <person name="Kojima S."/>
            <person name="Fushimi T."/>
            <person name="Abe N."/>
            <person name="Kamio Y."/>
            <person name="Yamazaki S."/>
            <person name="Fujita N."/>
        </authorList>
    </citation>
    <scope>NUCLEOTIDE SEQUENCE [LARGE SCALE GENOMIC DNA]</scope>
    <source>
        <strain evidence="2">NBRC 103574 / TAM6421</strain>
        <plasmid evidence="1 2">pSRC4</plasmid>
    </source>
</reference>